<dbReference type="OrthoDB" id="9812586at2"/>
<dbReference type="SUPFAM" id="SSF58014">
    <property type="entry name" value="Coiled-coil domain of nucleotide exchange factor GrpE"/>
    <property type="match status" value="1"/>
</dbReference>
<organism evidence="14 15">
    <name type="scientific">Dolosicoccus paucivorans</name>
    <dbReference type="NCBI Taxonomy" id="84521"/>
    <lineage>
        <taxon>Bacteria</taxon>
        <taxon>Bacillati</taxon>
        <taxon>Bacillota</taxon>
        <taxon>Bacilli</taxon>
        <taxon>Lactobacillales</taxon>
        <taxon>Aerococcaceae</taxon>
        <taxon>Dolosicoccus</taxon>
    </lineage>
</organism>
<dbReference type="PANTHER" id="PTHR21237">
    <property type="entry name" value="GRPE PROTEIN"/>
    <property type="match status" value="1"/>
</dbReference>
<comment type="function">
    <text evidence="7 10 11">Participates actively in the response to hyperosmotic and heat shock by preventing the aggregation of stress-denatured proteins, in association with DnaK and GrpE. It is the nucleotide exchange factor for DnaK and may function as a thermosensor. Unfolded proteins bind initially to DnaJ; upon interaction with the DnaJ-bound protein, DnaK hydrolyzes its bound ATP, resulting in the formation of a stable complex. GrpE releases ADP from DnaK; ATP binding to DnaK triggers the release of the substrate protein, thus completing the reaction cycle. Several rounds of ATP-dependent interactions between DnaJ, DnaK and GrpE are required for fully efficient folding.</text>
</comment>
<sequence length="191" mass="21857">MAKEELNNQEELQDEATHQEEEEIKETTKNDDSSEGELSKDEERIQELEEKNNNLEDQILRLQAEIQNIQRRNAKERQDAAKYRSQKLAGALLETIDNLERALALEVETEEAEAVKKGVQMAYDQFINAFNNENITVIDPVGEAFDPNYHQAVSTVAKEEDQESDIVVNVLQKGYLLEDRVIRPAMVIVAQ</sequence>
<dbReference type="GO" id="GO:0042803">
    <property type="term" value="F:protein homodimerization activity"/>
    <property type="evidence" value="ECO:0007669"/>
    <property type="project" value="InterPro"/>
</dbReference>
<dbReference type="PRINTS" id="PR00773">
    <property type="entry name" value="GRPEPROTEIN"/>
</dbReference>
<keyword evidence="6 10" id="KW-0143">Chaperone</keyword>
<dbReference type="Gene3D" id="2.30.22.10">
    <property type="entry name" value="Head domain of nucleotide exchange factor GrpE"/>
    <property type="match status" value="1"/>
</dbReference>
<feature type="region of interest" description="Disordered" evidence="13">
    <location>
        <begin position="1"/>
        <end position="51"/>
    </location>
</feature>
<dbReference type="AlphaFoldDB" id="A0A2N6SPY7"/>
<dbReference type="PANTHER" id="PTHR21237:SF23">
    <property type="entry name" value="GRPE PROTEIN HOMOLOG, MITOCHONDRIAL"/>
    <property type="match status" value="1"/>
</dbReference>
<evidence type="ECO:0000256" key="9">
    <source>
        <dbReference type="ARBA" id="ARBA00076414"/>
    </source>
</evidence>
<comment type="subunit">
    <text evidence="3 10">Homodimer.</text>
</comment>
<dbReference type="Proteomes" id="UP000235682">
    <property type="component" value="Unassembled WGS sequence"/>
</dbReference>
<proteinExistence type="inferred from homology"/>
<comment type="similarity">
    <text evidence="2 10 12">Belongs to the GrpE family.</text>
</comment>
<dbReference type="GO" id="GO:0051087">
    <property type="term" value="F:protein-folding chaperone binding"/>
    <property type="evidence" value="ECO:0007669"/>
    <property type="project" value="InterPro"/>
</dbReference>
<dbReference type="STRING" id="84521.SAMN04487994_100365"/>
<dbReference type="EMBL" id="PNHE01000002">
    <property type="protein sequence ID" value="PMC59106.1"/>
    <property type="molecule type" value="Genomic_DNA"/>
</dbReference>
<evidence type="ECO:0000256" key="2">
    <source>
        <dbReference type="ARBA" id="ARBA00009054"/>
    </source>
</evidence>
<evidence type="ECO:0000256" key="7">
    <source>
        <dbReference type="ARBA" id="ARBA00053401"/>
    </source>
</evidence>
<dbReference type="Gene3D" id="3.90.20.20">
    <property type="match status" value="1"/>
</dbReference>
<dbReference type="FunFam" id="2.30.22.10:FF:000001">
    <property type="entry name" value="Protein GrpE"/>
    <property type="match status" value="1"/>
</dbReference>
<keyword evidence="5 10" id="KW-0346">Stress response</keyword>
<evidence type="ECO:0000256" key="6">
    <source>
        <dbReference type="ARBA" id="ARBA00023186"/>
    </source>
</evidence>
<dbReference type="InterPro" id="IPR013805">
    <property type="entry name" value="GrpE_CC"/>
</dbReference>
<name>A0A2N6SPY7_9LACT</name>
<evidence type="ECO:0000313" key="14">
    <source>
        <dbReference type="EMBL" id="PMC59106.1"/>
    </source>
</evidence>
<comment type="caution">
    <text evidence="14">The sequence shown here is derived from an EMBL/GenBank/DDBJ whole genome shotgun (WGS) entry which is preliminary data.</text>
</comment>
<dbReference type="RefSeq" id="WP_102227799.1">
    <property type="nucleotide sequence ID" value="NZ_PNFY01000019.1"/>
</dbReference>
<dbReference type="GO" id="GO:0000774">
    <property type="term" value="F:adenyl-nucleotide exchange factor activity"/>
    <property type="evidence" value="ECO:0007669"/>
    <property type="project" value="InterPro"/>
</dbReference>
<gene>
    <name evidence="10" type="primary">grpE</name>
    <name evidence="14" type="ORF">CJ205_01165</name>
</gene>
<evidence type="ECO:0000256" key="3">
    <source>
        <dbReference type="ARBA" id="ARBA00011738"/>
    </source>
</evidence>
<dbReference type="InterPro" id="IPR009012">
    <property type="entry name" value="GrpE_head"/>
</dbReference>
<dbReference type="InterPro" id="IPR000740">
    <property type="entry name" value="GrpE"/>
</dbReference>
<dbReference type="NCBIfam" id="NF010759">
    <property type="entry name" value="PRK14162.1"/>
    <property type="match status" value="1"/>
</dbReference>
<reference evidence="14 15" key="1">
    <citation type="submission" date="2017-09" db="EMBL/GenBank/DDBJ databases">
        <title>Bacterial strain isolated from the female urinary microbiota.</title>
        <authorList>
            <person name="Thomas-White K."/>
            <person name="Kumar N."/>
            <person name="Forster S."/>
            <person name="Putonti C."/>
            <person name="Lawley T."/>
            <person name="Wolfe A.J."/>
        </authorList>
    </citation>
    <scope>NUCLEOTIDE SEQUENCE [LARGE SCALE GENOMIC DNA]</scope>
    <source>
        <strain evidence="14 15">UMB0852</strain>
    </source>
</reference>
<dbReference type="GO" id="GO:0006457">
    <property type="term" value="P:protein folding"/>
    <property type="evidence" value="ECO:0007669"/>
    <property type="project" value="InterPro"/>
</dbReference>
<dbReference type="SUPFAM" id="SSF51064">
    <property type="entry name" value="Head domain of nucleotide exchange factor GrpE"/>
    <property type="match status" value="1"/>
</dbReference>
<keyword evidence="15" id="KW-1185">Reference proteome</keyword>
<keyword evidence="4 10" id="KW-0963">Cytoplasm</keyword>
<dbReference type="HAMAP" id="MF_01151">
    <property type="entry name" value="GrpE"/>
    <property type="match status" value="1"/>
</dbReference>
<accession>A0A2N6SPY7</accession>
<protein>
    <recommendedName>
        <fullName evidence="8 10">Protein GrpE</fullName>
    </recommendedName>
    <alternativeName>
        <fullName evidence="9 10">HSP-70 cofactor</fullName>
    </alternativeName>
</protein>
<evidence type="ECO:0000256" key="13">
    <source>
        <dbReference type="SAM" id="MobiDB-lite"/>
    </source>
</evidence>
<evidence type="ECO:0000256" key="4">
    <source>
        <dbReference type="ARBA" id="ARBA00022490"/>
    </source>
</evidence>
<evidence type="ECO:0000256" key="10">
    <source>
        <dbReference type="HAMAP-Rule" id="MF_01151"/>
    </source>
</evidence>
<evidence type="ECO:0000256" key="8">
    <source>
        <dbReference type="ARBA" id="ARBA00072274"/>
    </source>
</evidence>
<evidence type="ECO:0000256" key="5">
    <source>
        <dbReference type="ARBA" id="ARBA00023016"/>
    </source>
</evidence>
<dbReference type="CDD" id="cd00446">
    <property type="entry name" value="GrpE"/>
    <property type="match status" value="1"/>
</dbReference>
<evidence type="ECO:0000256" key="1">
    <source>
        <dbReference type="ARBA" id="ARBA00004496"/>
    </source>
</evidence>
<dbReference type="PROSITE" id="PS01071">
    <property type="entry name" value="GRPE"/>
    <property type="match status" value="1"/>
</dbReference>
<evidence type="ECO:0000256" key="11">
    <source>
        <dbReference type="RuleBase" id="RU000639"/>
    </source>
</evidence>
<evidence type="ECO:0000256" key="12">
    <source>
        <dbReference type="RuleBase" id="RU004478"/>
    </source>
</evidence>
<dbReference type="NCBIfam" id="NF010738">
    <property type="entry name" value="PRK14140.1"/>
    <property type="match status" value="1"/>
</dbReference>
<dbReference type="GO" id="GO:0005737">
    <property type="term" value="C:cytoplasm"/>
    <property type="evidence" value="ECO:0007669"/>
    <property type="project" value="UniProtKB-SubCell"/>
</dbReference>
<dbReference type="Pfam" id="PF01025">
    <property type="entry name" value="GrpE"/>
    <property type="match status" value="1"/>
</dbReference>
<comment type="subcellular location">
    <subcellularLocation>
        <location evidence="1 10">Cytoplasm</location>
    </subcellularLocation>
</comment>
<dbReference type="GO" id="GO:0051082">
    <property type="term" value="F:unfolded protein binding"/>
    <property type="evidence" value="ECO:0007669"/>
    <property type="project" value="TreeGrafter"/>
</dbReference>
<feature type="compositionally biased region" description="Basic and acidic residues" evidence="13">
    <location>
        <begin position="15"/>
        <end position="51"/>
    </location>
</feature>
<evidence type="ECO:0000313" key="15">
    <source>
        <dbReference type="Proteomes" id="UP000235682"/>
    </source>
</evidence>